<evidence type="ECO:0008006" key="3">
    <source>
        <dbReference type="Google" id="ProtNLM"/>
    </source>
</evidence>
<evidence type="ECO:0000313" key="2">
    <source>
        <dbReference type="Proteomes" id="UP000266622"/>
    </source>
</evidence>
<proteinExistence type="predicted"/>
<accession>A0A397WQ56</accession>
<organism evidence="1 2">
    <name type="scientific">Candidatus Nanoclepta minutus</name>
    <dbReference type="NCBI Taxonomy" id="1940235"/>
    <lineage>
        <taxon>Archaea</taxon>
        <taxon>Nanobdellota</taxon>
        <taxon>Candidatus Nanoclepta</taxon>
    </lineage>
</organism>
<dbReference type="Proteomes" id="UP000266622">
    <property type="component" value="Unassembled WGS sequence"/>
</dbReference>
<name>A0A397WQ56_9ARCH</name>
<evidence type="ECO:0000313" key="1">
    <source>
        <dbReference type="EMBL" id="RIB35223.1"/>
    </source>
</evidence>
<protein>
    <recommendedName>
        <fullName evidence="3">MSP domain-containing protein</fullName>
    </recommendedName>
</protein>
<dbReference type="EMBL" id="MWMI01000004">
    <property type="protein sequence ID" value="RIB35223.1"/>
    <property type="molecule type" value="Genomic_DNA"/>
</dbReference>
<gene>
    <name evidence="1" type="ORF">BXU00_02760</name>
</gene>
<dbReference type="AlphaFoldDB" id="A0A397WQ56"/>
<sequence length="114" mass="13754">MEVEDRWEVGYIVEPLIDQKYSKKVIITIKNHSPFLRNFRISTEEIKIEDQLTNLRFRMYYNLNIPIILNIEKYKKAEVEIKIPNLDYRNSDKIIILIENLSKKESKKVEINLK</sequence>
<reference evidence="1 2" key="1">
    <citation type="journal article" date="2018" name="Syst. Appl. Microbiol.">
        <title>A new symbiotic nanoarchaeote (Candidatus Nanoclepta minutus) and its host (Zestosphaera tikiterensis gen. nov., sp. nov.) from a New Zealand hot spring.</title>
        <authorList>
            <person name="St John E."/>
            <person name="Liu Y."/>
            <person name="Podar M."/>
            <person name="Stott M.B."/>
            <person name="Meneghin J."/>
            <person name="Chen Z."/>
            <person name="Lagutin K."/>
            <person name="Mitchell K."/>
            <person name="Reysenbach A.L."/>
        </authorList>
    </citation>
    <scope>NUCLEOTIDE SEQUENCE [LARGE SCALE GENOMIC DNA]</scope>
    <source>
        <strain evidence="1">NZ3</strain>
    </source>
</reference>
<comment type="caution">
    <text evidence="1">The sequence shown here is derived from an EMBL/GenBank/DDBJ whole genome shotgun (WGS) entry which is preliminary data.</text>
</comment>